<evidence type="ECO:0000313" key="3">
    <source>
        <dbReference type="EMBL" id="QTD61584.1"/>
    </source>
</evidence>
<reference evidence="4" key="1">
    <citation type="submission" date="2019-11" db="EMBL/GenBank/DDBJ databases">
        <title>Escherichia coli 1916D6.</title>
        <authorList>
            <person name="Yao H."/>
            <person name="Du X."/>
            <person name="Yu R."/>
            <person name="Li A."/>
        </authorList>
    </citation>
    <scope>NUCLEOTIDE SEQUENCE [LARGE SCALE GENOMIC DNA]</scope>
    <source>
        <strain evidence="4">19110F47</strain>
    </source>
</reference>
<evidence type="ECO:0000313" key="2">
    <source>
        <dbReference type="EMBL" id="QGM28484.1"/>
    </source>
</evidence>
<proteinExistence type="predicted"/>
<dbReference type="Proteomes" id="UP000405075">
    <property type="component" value="Chromosome"/>
</dbReference>
<feature type="compositionally biased region" description="Polar residues" evidence="1">
    <location>
        <begin position="129"/>
        <end position="139"/>
    </location>
</feature>
<protein>
    <submittedName>
        <fullName evidence="2">Uncharacterized protein</fullName>
    </submittedName>
</protein>
<dbReference type="AlphaFoldDB" id="A0AAP9KJU9"/>
<dbReference type="RefSeq" id="WP_154321099.1">
    <property type="nucleotide sequence ID" value="NZ_CP046045.1"/>
</dbReference>
<keyword evidence="5" id="KW-1185">Reference proteome</keyword>
<name>A0AAP9KJU9_9GAMM</name>
<gene>
    <name evidence="2" type="ORF">GJD93_12730</name>
    <name evidence="3" type="ORF">J4G45_12490</name>
</gene>
<dbReference type="GeneID" id="64222213"/>
<dbReference type="EMBL" id="CP046045">
    <property type="protein sequence ID" value="QGM28484.1"/>
    <property type="molecule type" value="Genomic_DNA"/>
</dbReference>
<reference evidence="3 5" key="3">
    <citation type="journal article" date="2020" name="Front. Cell. Infect. Microbiol.">
        <title>Characterization of Three Porcine Acinetobacter towneri Strains Co-Harboring tet(X3) and bla OXA-58.</title>
        <authorList>
            <person name="Ma J."/>
            <person name="Wang J."/>
            <person name="Feng J."/>
            <person name="Liu Y."/>
            <person name="Yang B."/>
            <person name="Li R."/>
            <person name="Bai L."/>
            <person name="He T."/>
            <person name="Wang X."/>
            <person name="Yang Z."/>
        </authorList>
    </citation>
    <scope>NUCLEOTIDE SEQUENCE [LARGE SCALE GENOMIC DNA]</scope>
    <source>
        <strain evidence="3 5">GX5</strain>
    </source>
</reference>
<feature type="region of interest" description="Disordered" evidence="1">
    <location>
        <begin position="45"/>
        <end position="156"/>
    </location>
</feature>
<dbReference type="Proteomes" id="UP000663954">
    <property type="component" value="Chromosome"/>
</dbReference>
<feature type="compositionally biased region" description="Polar residues" evidence="1">
    <location>
        <begin position="48"/>
        <end position="60"/>
    </location>
</feature>
<reference evidence="2" key="2">
    <citation type="submission" date="2019-11" db="EMBL/GenBank/DDBJ databases">
        <authorList>
            <person name="Yao H."/>
            <person name="Du X."/>
            <person name="Yu R."/>
            <person name="Li A."/>
        </authorList>
    </citation>
    <scope>NUCLEOTIDE SEQUENCE</scope>
    <source>
        <strain evidence="2">19110F47</strain>
    </source>
</reference>
<reference evidence="3" key="4">
    <citation type="submission" date="2021-03" db="EMBL/GenBank/DDBJ databases">
        <authorList>
            <person name="Ma J."/>
        </authorList>
    </citation>
    <scope>NUCLEOTIDE SEQUENCE</scope>
    <source>
        <strain evidence="3">GX5</strain>
    </source>
</reference>
<accession>A0AAP9KJU9</accession>
<evidence type="ECO:0000313" key="4">
    <source>
        <dbReference type="Proteomes" id="UP000405075"/>
    </source>
</evidence>
<dbReference type="EMBL" id="CP071770">
    <property type="protein sequence ID" value="QTD61584.1"/>
    <property type="molecule type" value="Genomic_DNA"/>
</dbReference>
<evidence type="ECO:0000256" key="1">
    <source>
        <dbReference type="SAM" id="MobiDB-lite"/>
    </source>
</evidence>
<evidence type="ECO:0000313" key="5">
    <source>
        <dbReference type="Proteomes" id="UP000663954"/>
    </source>
</evidence>
<dbReference type="PROSITE" id="PS51257">
    <property type="entry name" value="PROKAR_LIPOPROTEIN"/>
    <property type="match status" value="1"/>
</dbReference>
<sequence length="218" mass="22463">MILDKKQNFSLKPLSVACLLAMSISGCSSGSGSQSSTVQVTDVLGAENVSQEDQPTTNEGIGSGVEQPVAPSAPITDQPPVNLELDHGDVSSNGGGLSGGSTDHGNTSPTEDSLLDSNDAVPSDDATVLENNDVNQPDTIPTLESPPSEAEQPVDVVAPPAVEPALTDTVLVDSAIQDIEVPQDTSEVEMGSTIQELEPSQNTLEVETGSAFLERKAI</sequence>
<organism evidence="2 4">
    <name type="scientific">Acinetobacter towneri</name>
    <dbReference type="NCBI Taxonomy" id="202956"/>
    <lineage>
        <taxon>Bacteria</taxon>
        <taxon>Pseudomonadati</taxon>
        <taxon>Pseudomonadota</taxon>
        <taxon>Gammaproteobacteria</taxon>
        <taxon>Moraxellales</taxon>
        <taxon>Moraxellaceae</taxon>
        <taxon>Acinetobacter</taxon>
    </lineage>
</organism>